<name>A0AAD2HDX8_9AGAR</name>
<evidence type="ECO:0000256" key="1">
    <source>
        <dbReference type="SAM" id="MobiDB-lite"/>
    </source>
</evidence>
<proteinExistence type="predicted"/>
<dbReference type="Proteomes" id="UP001295794">
    <property type="component" value="Unassembled WGS sequence"/>
</dbReference>
<keyword evidence="3" id="KW-1185">Reference proteome</keyword>
<feature type="region of interest" description="Disordered" evidence="1">
    <location>
        <begin position="1"/>
        <end position="30"/>
    </location>
</feature>
<dbReference type="EMBL" id="CAVNYO010000402">
    <property type="protein sequence ID" value="CAK5274363.1"/>
    <property type="molecule type" value="Genomic_DNA"/>
</dbReference>
<gene>
    <name evidence="2" type="ORF">MYCIT1_LOCUS21520</name>
</gene>
<sequence>MQTRSGSPVQSVPWNSQAAGAAEGSRFSPTLERLDESHRIKLSRIASCDTRRRKPPVSSFDMLTGSRLAWDAWTTEYHPDSALLGLEAQLFV</sequence>
<protein>
    <submittedName>
        <fullName evidence="2">Uncharacterized protein</fullName>
    </submittedName>
</protein>
<accession>A0AAD2HDX8</accession>
<reference evidence="2" key="1">
    <citation type="submission" date="2023-11" db="EMBL/GenBank/DDBJ databases">
        <authorList>
            <person name="De Vega J J."/>
            <person name="De Vega J J."/>
        </authorList>
    </citation>
    <scope>NUCLEOTIDE SEQUENCE</scope>
</reference>
<organism evidence="2 3">
    <name type="scientific">Mycena citricolor</name>
    <dbReference type="NCBI Taxonomy" id="2018698"/>
    <lineage>
        <taxon>Eukaryota</taxon>
        <taxon>Fungi</taxon>
        <taxon>Dikarya</taxon>
        <taxon>Basidiomycota</taxon>
        <taxon>Agaricomycotina</taxon>
        <taxon>Agaricomycetes</taxon>
        <taxon>Agaricomycetidae</taxon>
        <taxon>Agaricales</taxon>
        <taxon>Marasmiineae</taxon>
        <taxon>Mycenaceae</taxon>
        <taxon>Mycena</taxon>
    </lineage>
</organism>
<evidence type="ECO:0000313" key="3">
    <source>
        <dbReference type="Proteomes" id="UP001295794"/>
    </source>
</evidence>
<dbReference type="AlphaFoldDB" id="A0AAD2HDX8"/>
<evidence type="ECO:0000313" key="2">
    <source>
        <dbReference type="EMBL" id="CAK5274363.1"/>
    </source>
</evidence>
<feature type="compositionally biased region" description="Polar residues" evidence="1">
    <location>
        <begin position="1"/>
        <end position="18"/>
    </location>
</feature>
<comment type="caution">
    <text evidence="2">The sequence shown here is derived from an EMBL/GenBank/DDBJ whole genome shotgun (WGS) entry which is preliminary data.</text>
</comment>